<feature type="compositionally biased region" description="Low complexity" evidence="12">
    <location>
        <begin position="162"/>
        <end position="183"/>
    </location>
</feature>
<evidence type="ECO:0000256" key="11">
    <source>
        <dbReference type="HAMAP-Rule" id="MF_00230"/>
    </source>
</evidence>
<keyword evidence="8 11" id="KW-0808">Transferase</keyword>
<dbReference type="NCBIfam" id="TIGR02476">
    <property type="entry name" value="BluB"/>
    <property type="match status" value="1"/>
</dbReference>
<dbReference type="Gene3D" id="3.40.109.10">
    <property type="entry name" value="NADH Oxidase"/>
    <property type="match status" value="1"/>
</dbReference>
<dbReference type="SUPFAM" id="SSF55469">
    <property type="entry name" value="FMN-dependent nitroreductase-like"/>
    <property type="match status" value="1"/>
</dbReference>
<dbReference type="InterPro" id="IPR017846">
    <property type="entry name" value="Nict_dMeBzImd_PRibTrfase_bact"/>
</dbReference>
<evidence type="ECO:0000256" key="12">
    <source>
        <dbReference type="SAM" id="MobiDB-lite"/>
    </source>
</evidence>
<comment type="similarity">
    <text evidence="3 11">Belongs to the CobT family.</text>
</comment>
<organism evidence="14 15">
    <name type="scientific">Nocardiopsis mangrovi</name>
    <dbReference type="NCBI Taxonomy" id="1179818"/>
    <lineage>
        <taxon>Bacteria</taxon>
        <taxon>Bacillati</taxon>
        <taxon>Actinomycetota</taxon>
        <taxon>Actinomycetes</taxon>
        <taxon>Streptosporangiales</taxon>
        <taxon>Nocardiopsidaceae</taxon>
        <taxon>Nocardiopsis</taxon>
    </lineage>
</organism>
<dbReference type="InterPro" id="IPR029479">
    <property type="entry name" value="Nitroreductase"/>
</dbReference>
<dbReference type="Gene3D" id="1.10.1610.10">
    <property type="match status" value="1"/>
</dbReference>
<comment type="catalytic activity">
    <reaction evidence="10 11">
        <text>5,6-dimethylbenzimidazole + nicotinate beta-D-ribonucleotide = alpha-ribazole 5'-phosphate + nicotinate + H(+)</text>
        <dbReference type="Rhea" id="RHEA:11196"/>
        <dbReference type="ChEBI" id="CHEBI:15378"/>
        <dbReference type="ChEBI" id="CHEBI:15890"/>
        <dbReference type="ChEBI" id="CHEBI:32544"/>
        <dbReference type="ChEBI" id="CHEBI:57502"/>
        <dbReference type="ChEBI" id="CHEBI:57918"/>
        <dbReference type="EC" id="2.4.2.21"/>
    </reaction>
</comment>
<dbReference type="NCBIfam" id="NF000996">
    <property type="entry name" value="PRK00105.1"/>
    <property type="match status" value="1"/>
</dbReference>
<evidence type="ECO:0000256" key="6">
    <source>
        <dbReference type="ARBA" id="ARBA00022573"/>
    </source>
</evidence>
<evidence type="ECO:0000256" key="9">
    <source>
        <dbReference type="ARBA" id="ARBA00030686"/>
    </source>
</evidence>
<keyword evidence="7 11" id="KW-0328">Glycosyltransferase</keyword>
<feature type="compositionally biased region" description="Acidic residues" evidence="12">
    <location>
        <begin position="107"/>
        <end position="117"/>
    </location>
</feature>
<reference evidence="15" key="1">
    <citation type="journal article" date="2019" name="Int. J. Syst. Evol. Microbiol.">
        <title>The Global Catalogue of Microorganisms (GCM) 10K type strain sequencing project: providing services to taxonomists for standard genome sequencing and annotation.</title>
        <authorList>
            <consortium name="The Broad Institute Genomics Platform"/>
            <consortium name="The Broad Institute Genome Sequencing Center for Infectious Disease"/>
            <person name="Wu L."/>
            <person name="Ma J."/>
        </authorList>
    </citation>
    <scope>NUCLEOTIDE SEQUENCE [LARGE SCALE GENOMIC DNA]</scope>
    <source>
        <strain evidence="15">XZYJ18</strain>
    </source>
</reference>
<dbReference type="GO" id="GO:0008939">
    <property type="term" value="F:nicotinate-nucleotide-dimethylbenzimidazole phosphoribosyltransferase activity"/>
    <property type="evidence" value="ECO:0007669"/>
    <property type="project" value="UniProtKB-EC"/>
</dbReference>
<proteinExistence type="inferred from homology"/>
<feature type="compositionally biased region" description="Basic and acidic residues" evidence="12">
    <location>
        <begin position="1"/>
        <end position="21"/>
    </location>
</feature>
<gene>
    <name evidence="11 14" type="primary">cobT</name>
    <name evidence="14" type="ORF">ACFO4E_05385</name>
</gene>
<comment type="caution">
    <text evidence="14">The sequence shown here is derived from an EMBL/GenBank/DDBJ whole genome shotgun (WGS) entry which is preliminary data.</text>
</comment>
<dbReference type="InterPro" id="IPR036087">
    <property type="entry name" value="Nict_dMeBzImd_PRibTrfase_sf"/>
</dbReference>
<dbReference type="NCBIfam" id="TIGR03160">
    <property type="entry name" value="cobT_DBIPRT"/>
    <property type="match status" value="1"/>
</dbReference>
<name>A0ABV9DQV1_9ACTN</name>
<keyword evidence="6 11" id="KW-0169">Cobalamin biosynthesis</keyword>
<protein>
    <recommendedName>
        <fullName evidence="5 11">Nicotinate-nucleotide--dimethylbenzimidazole phosphoribosyltransferase</fullName>
        <shortName evidence="11">NN:DBI PRT</shortName>
        <ecNumber evidence="4 11">2.4.2.21</ecNumber>
    </recommendedName>
    <alternativeName>
        <fullName evidence="9 11">N(1)-alpha-phosphoribosyltransferase</fullName>
    </alternativeName>
</protein>
<dbReference type="PANTHER" id="PTHR43463:SF1">
    <property type="entry name" value="NICOTINATE-NUCLEOTIDE--DIMETHYLBENZIMIDAZOLE PHOSPHORIBOSYLTRANSFERASE"/>
    <property type="match status" value="1"/>
</dbReference>
<dbReference type="InterPro" id="IPR000415">
    <property type="entry name" value="Nitroreductase-like"/>
</dbReference>
<dbReference type="Gene3D" id="3.40.50.10210">
    <property type="match status" value="1"/>
</dbReference>
<dbReference type="InterPro" id="IPR023195">
    <property type="entry name" value="Nict_dMeBzImd_PRibTrfase_N"/>
</dbReference>
<feature type="domain" description="Nitroreductase" evidence="13">
    <location>
        <begin position="198"/>
        <end position="365"/>
    </location>
</feature>
<dbReference type="Pfam" id="PF02277">
    <property type="entry name" value="DBI_PRT"/>
    <property type="match status" value="1"/>
</dbReference>
<dbReference type="EMBL" id="JBHSFQ010000003">
    <property type="protein sequence ID" value="MFC4561284.1"/>
    <property type="molecule type" value="Genomic_DNA"/>
</dbReference>
<evidence type="ECO:0000256" key="8">
    <source>
        <dbReference type="ARBA" id="ARBA00022679"/>
    </source>
</evidence>
<evidence type="ECO:0000256" key="4">
    <source>
        <dbReference type="ARBA" id="ARBA00011991"/>
    </source>
</evidence>
<dbReference type="CDD" id="cd02145">
    <property type="entry name" value="BluB"/>
    <property type="match status" value="1"/>
</dbReference>
<sequence length="757" mass="78484">MTGDDHRPPAGRRGPSDERGRAAPAFGGLLDDLPEAGRGTGKAAPRANPFHTPAREPATPRKPNVIPFRAGTQERPAPAAAPAADPAPATEHEPAPEPRSAAPAPEPEPDAEPEAAPEAEAGPAPVSDAEAAPEAAPEPEAGPAAVAAPVETAEPLPEPAEDPGTGPETIPGPPAAGTASADPHAYGDAEREAVYRVIRERRDVRMGFRTTPVPDDVLTRILAAAHQAPSVGYSQPWDFIVVHDEDLRARVRDLVHEQRQEYAGALPGARARAFTGLKVEAILDTPVNIIVTVDPTRGGRHTLGRHSQPQTASYSTALAVENLWLAARAEGLGVGWVSFFHERELADALDLPPHLEVVAYLCVGYVDDFPPEPELAMGGWAKGRPLAWAVHRDHYGRRGLPGEAPTSLLEETIAAIGPLNQRAVNDARERQGRMTKPAGSLGVLEDVSIRLAGLAGECPPPVPEPAAVAIFAGDHGVHAQGVSAWPQEVTAQMVRNFLNGGAVVNAFAEQVGAEVTVVDVGVAADLPGVPGLLPRKIARGTADFTQSAAMTRTQVEYAIEAGIEVARDLVAAGNRCLITGDMGIANTTPSAALVAAFTGADPAEVTGRGTGADDAMHERKIEVVRRALAVNRIDIEDPVGVLAAVGGLEHAALSGFILGAAAMRVPVLLDGVIAGASCLAAAAIAPDVLHACFAGHRSAEPGHTAALEHLGLRPLIDLEMRLGEGSGALLALPLLQGAVRALRGVATFDAAGVAERD</sequence>
<feature type="active site" description="Proton acceptor" evidence="11">
    <location>
        <position position="724"/>
    </location>
</feature>
<evidence type="ECO:0000256" key="2">
    <source>
        <dbReference type="ARBA" id="ARBA00005049"/>
    </source>
</evidence>
<dbReference type="InterPro" id="IPR012825">
    <property type="entry name" value="BluB"/>
</dbReference>
<dbReference type="SUPFAM" id="SSF52733">
    <property type="entry name" value="Nicotinate mononucleotide:5,6-dimethylbenzimidazole phosphoribosyltransferase (CobT)"/>
    <property type="match status" value="1"/>
</dbReference>
<dbReference type="Pfam" id="PF00881">
    <property type="entry name" value="Nitroreductase"/>
    <property type="match status" value="1"/>
</dbReference>
<dbReference type="HAMAP" id="MF_00230">
    <property type="entry name" value="CobT"/>
    <property type="match status" value="1"/>
</dbReference>
<evidence type="ECO:0000313" key="14">
    <source>
        <dbReference type="EMBL" id="MFC4561284.1"/>
    </source>
</evidence>
<evidence type="ECO:0000256" key="10">
    <source>
        <dbReference type="ARBA" id="ARBA00047340"/>
    </source>
</evidence>
<dbReference type="PANTHER" id="PTHR43463">
    <property type="entry name" value="NICOTINATE-NUCLEOTIDE--DIMETHYLBENZIMIDAZOLE PHOSPHORIBOSYLTRANSFERASE"/>
    <property type="match status" value="1"/>
</dbReference>
<evidence type="ECO:0000256" key="5">
    <source>
        <dbReference type="ARBA" id="ARBA00015486"/>
    </source>
</evidence>
<evidence type="ECO:0000256" key="1">
    <source>
        <dbReference type="ARBA" id="ARBA00002197"/>
    </source>
</evidence>
<evidence type="ECO:0000259" key="13">
    <source>
        <dbReference type="Pfam" id="PF00881"/>
    </source>
</evidence>
<dbReference type="EC" id="2.4.2.21" evidence="4 11"/>
<feature type="compositionally biased region" description="Low complexity" evidence="12">
    <location>
        <begin position="76"/>
        <end position="89"/>
    </location>
</feature>
<evidence type="ECO:0000256" key="3">
    <source>
        <dbReference type="ARBA" id="ARBA00007110"/>
    </source>
</evidence>
<evidence type="ECO:0000313" key="15">
    <source>
        <dbReference type="Proteomes" id="UP001595923"/>
    </source>
</evidence>
<keyword evidence="15" id="KW-1185">Reference proteome</keyword>
<dbReference type="RefSeq" id="WP_378571889.1">
    <property type="nucleotide sequence ID" value="NZ_JBHSFQ010000003.1"/>
</dbReference>
<accession>A0ABV9DQV1</accession>
<evidence type="ECO:0000256" key="7">
    <source>
        <dbReference type="ARBA" id="ARBA00022676"/>
    </source>
</evidence>
<feature type="region of interest" description="Disordered" evidence="12">
    <location>
        <begin position="1"/>
        <end position="188"/>
    </location>
</feature>
<dbReference type="CDD" id="cd02439">
    <property type="entry name" value="DMB-PRT_CobT"/>
    <property type="match status" value="1"/>
</dbReference>
<comment type="pathway">
    <text evidence="2 11">Nucleoside biosynthesis; alpha-ribazole biosynthesis; alpha-ribazole from 5,6-dimethylbenzimidazole: step 1/2.</text>
</comment>
<feature type="compositionally biased region" description="Low complexity" evidence="12">
    <location>
        <begin position="118"/>
        <end position="155"/>
    </location>
</feature>
<comment type="function">
    <text evidence="1 11">Catalyzes the synthesis of alpha-ribazole-5'-phosphate from nicotinate mononucleotide (NAMN) and 5,6-dimethylbenzimidazole (DMB).</text>
</comment>
<dbReference type="InterPro" id="IPR003200">
    <property type="entry name" value="Nict_dMeBzImd_PRibTrfase"/>
</dbReference>
<dbReference type="Proteomes" id="UP001595923">
    <property type="component" value="Unassembled WGS sequence"/>
</dbReference>